<dbReference type="EMBL" id="JAWDEY010000005">
    <property type="protein sequence ID" value="KAK6590635.1"/>
    <property type="molecule type" value="Genomic_DNA"/>
</dbReference>
<evidence type="ECO:0000313" key="9">
    <source>
        <dbReference type="Proteomes" id="UP001311799"/>
    </source>
</evidence>
<evidence type="ECO:0000256" key="2">
    <source>
        <dbReference type="ARBA" id="ARBA00022771"/>
    </source>
</evidence>
<evidence type="ECO:0000256" key="4">
    <source>
        <dbReference type="PROSITE-ProRule" id="PRU00047"/>
    </source>
</evidence>
<dbReference type="GO" id="GO:0006513">
    <property type="term" value="P:protein monoubiquitination"/>
    <property type="evidence" value="ECO:0007669"/>
    <property type="project" value="InterPro"/>
</dbReference>
<dbReference type="Proteomes" id="UP001311799">
    <property type="component" value="Unassembled WGS sequence"/>
</dbReference>
<dbReference type="SUPFAM" id="SSF57756">
    <property type="entry name" value="Retrovirus zinc finger-like domains"/>
    <property type="match status" value="1"/>
</dbReference>
<dbReference type="Gene3D" id="3.30.40.10">
    <property type="entry name" value="Zinc/RING finger domain, C3HC4 (zinc finger)"/>
    <property type="match status" value="1"/>
</dbReference>
<evidence type="ECO:0000256" key="5">
    <source>
        <dbReference type="SAM" id="MobiDB-lite"/>
    </source>
</evidence>
<feature type="compositionally biased region" description="Low complexity" evidence="5">
    <location>
        <begin position="160"/>
        <end position="177"/>
    </location>
</feature>
<dbReference type="SUPFAM" id="SSF57850">
    <property type="entry name" value="RING/U-box"/>
    <property type="match status" value="1"/>
</dbReference>
<feature type="region of interest" description="Disordered" evidence="5">
    <location>
        <begin position="103"/>
        <end position="124"/>
    </location>
</feature>
<evidence type="ECO:0000256" key="3">
    <source>
        <dbReference type="ARBA" id="ARBA00022833"/>
    </source>
</evidence>
<accession>A0AAV9Y2I3</accession>
<keyword evidence="9" id="KW-1185">Reference proteome</keyword>
<dbReference type="PROSITE" id="PS50158">
    <property type="entry name" value="ZF_CCHC"/>
    <property type="match status" value="1"/>
</dbReference>
<gene>
    <name evidence="8" type="ORF">RS030_142167</name>
</gene>
<dbReference type="InterPro" id="IPR001841">
    <property type="entry name" value="Znf_RING"/>
</dbReference>
<dbReference type="GO" id="GO:0008270">
    <property type="term" value="F:zinc ion binding"/>
    <property type="evidence" value="ECO:0007669"/>
    <property type="project" value="UniProtKB-KW"/>
</dbReference>
<dbReference type="Pfam" id="PF13696">
    <property type="entry name" value="zf-CCHC_2"/>
    <property type="match status" value="1"/>
</dbReference>
<evidence type="ECO:0000259" key="6">
    <source>
        <dbReference type="PROSITE" id="PS50089"/>
    </source>
</evidence>
<keyword evidence="2 4" id="KW-0863">Zinc-finger</keyword>
<keyword evidence="1" id="KW-0479">Metal-binding</keyword>
<evidence type="ECO:0000256" key="1">
    <source>
        <dbReference type="ARBA" id="ARBA00022723"/>
    </source>
</evidence>
<dbReference type="PANTHER" id="PTHR14134">
    <property type="entry name" value="E3 UBIQUITIN-PROTEIN LIGASE RAD18"/>
    <property type="match status" value="1"/>
</dbReference>
<dbReference type="InterPro" id="IPR001878">
    <property type="entry name" value="Znf_CCHC"/>
</dbReference>
<feature type="compositionally biased region" description="Low complexity" evidence="5">
    <location>
        <begin position="104"/>
        <end position="124"/>
    </location>
</feature>
<dbReference type="GO" id="GO:0003697">
    <property type="term" value="F:single-stranded DNA binding"/>
    <property type="evidence" value="ECO:0007669"/>
    <property type="project" value="InterPro"/>
</dbReference>
<dbReference type="GO" id="GO:0006301">
    <property type="term" value="P:DNA damage tolerance"/>
    <property type="evidence" value="ECO:0007669"/>
    <property type="project" value="InterPro"/>
</dbReference>
<comment type="caution">
    <text evidence="8">The sequence shown here is derived from an EMBL/GenBank/DDBJ whole genome shotgun (WGS) entry which is preliminary data.</text>
</comment>
<dbReference type="InterPro" id="IPR036875">
    <property type="entry name" value="Znf_CCHC_sf"/>
</dbReference>
<dbReference type="Gene3D" id="4.10.60.10">
    <property type="entry name" value="Zinc finger, CCHC-type"/>
    <property type="match status" value="1"/>
</dbReference>
<dbReference type="PROSITE" id="PS50089">
    <property type="entry name" value="ZF_RING_2"/>
    <property type="match status" value="1"/>
</dbReference>
<sequence>MPGQAKGQIYYKFKSEKKFKELNYEFPALVSHIRLKLREIFDIGEDMEILITPSNKNGGISNNYLSDYELVKDGTYLNVIRLPKDLAKPLCEAANSRIKNVKPSTSTTAALNNDTNLNSSPNTNLNTITSSAAAASAFPNATLSSNSHSLHSAINTNSNTNITSSSNSIQTSIGSSNVSHKQINTGIGTDNTPNSSVTTPKTVNVAAPVDSAEDAAILSVMQQHGEKFKQTPAQRNEMLEQLNMRGSQRGSAQNIIHAGAGGTFKTDPYRRPGNPVGMGQPAAVQGRVGPIYKGSMTASPSTDVPADYICHMCGERGHHIRVCPKVNEGSFQKKIRPATGIPRSFLRTINFDEEGGLYSEVYCLPDGTFAVLKDAKQLSSTAFLTRTVEDTIGKHMGKSKEDTGLVRNSLTCPICTRLFRYAVLTPCCGETYCQECIINYIRKHVDVASGISPNTIKGYCPHCSTVVSITDLEPNNPIRKSVNVALGLQQS</sequence>
<keyword evidence="3" id="KW-0862">Zinc</keyword>
<dbReference type="InterPro" id="IPR025829">
    <property type="entry name" value="Zn_knuckle_CX2CX3GHX4C"/>
</dbReference>
<proteinExistence type="predicted"/>
<evidence type="ECO:0000313" key="8">
    <source>
        <dbReference type="EMBL" id="KAK6590635.1"/>
    </source>
</evidence>
<name>A0AAV9Y2I3_9CRYT</name>
<feature type="region of interest" description="Disordered" evidence="5">
    <location>
        <begin position="160"/>
        <end position="199"/>
    </location>
</feature>
<protein>
    <submittedName>
        <fullName evidence="8">Uncharacterized protein</fullName>
    </submittedName>
</protein>
<feature type="domain" description="CCHC-type" evidence="7">
    <location>
        <begin position="310"/>
        <end position="325"/>
    </location>
</feature>
<dbReference type="InterPro" id="IPR039577">
    <property type="entry name" value="Rad18"/>
</dbReference>
<feature type="compositionally biased region" description="Polar residues" evidence="5">
    <location>
        <begin position="178"/>
        <end position="199"/>
    </location>
</feature>
<reference evidence="8 9" key="1">
    <citation type="submission" date="2023-10" db="EMBL/GenBank/DDBJ databases">
        <title>Comparative genomics analysis reveals potential genetic determinants of host preference in Cryptosporidium xiaoi.</title>
        <authorList>
            <person name="Xiao L."/>
            <person name="Li J."/>
        </authorList>
    </citation>
    <scope>NUCLEOTIDE SEQUENCE [LARGE SCALE GENOMIC DNA]</scope>
    <source>
        <strain evidence="8 9">52996</strain>
    </source>
</reference>
<dbReference type="GO" id="GO:0061630">
    <property type="term" value="F:ubiquitin protein ligase activity"/>
    <property type="evidence" value="ECO:0007669"/>
    <property type="project" value="InterPro"/>
</dbReference>
<dbReference type="AlphaFoldDB" id="A0AAV9Y2I3"/>
<dbReference type="InterPro" id="IPR013083">
    <property type="entry name" value="Znf_RING/FYVE/PHD"/>
</dbReference>
<feature type="domain" description="RING-type" evidence="6">
    <location>
        <begin position="412"/>
        <end position="464"/>
    </location>
</feature>
<dbReference type="CDD" id="cd16620">
    <property type="entry name" value="vRING-HC-C4C4_RBBP6"/>
    <property type="match status" value="1"/>
</dbReference>
<organism evidence="8 9">
    <name type="scientific">Cryptosporidium xiaoi</name>
    <dbReference type="NCBI Taxonomy" id="659607"/>
    <lineage>
        <taxon>Eukaryota</taxon>
        <taxon>Sar</taxon>
        <taxon>Alveolata</taxon>
        <taxon>Apicomplexa</taxon>
        <taxon>Conoidasida</taxon>
        <taxon>Coccidia</taxon>
        <taxon>Eucoccidiorida</taxon>
        <taxon>Eimeriorina</taxon>
        <taxon>Cryptosporidiidae</taxon>
        <taxon>Cryptosporidium</taxon>
    </lineage>
</organism>
<evidence type="ECO:0000259" key="7">
    <source>
        <dbReference type="PROSITE" id="PS50158"/>
    </source>
</evidence>